<proteinExistence type="inferred from homology"/>
<organism evidence="13 14">
    <name type="scientific">Methylobacterium phyllostachyos</name>
    <dbReference type="NCBI Taxonomy" id="582672"/>
    <lineage>
        <taxon>Bacteria</taxon>
        <taxon>Pseudomonadati</taxon>
        <taxon>Pseudomonadota</taxon>
        <taxon>Alphaproteobacteria</taxon>
        <taxon>Hyphomicrobiales</taxon>
        <taxon>Methylobacteriaceae</taxon>
        <taxon>Methylobacterium</taxon>
    </lineage>
</organism>
<evidence type="ECO:0000256" key="4">
    <source>
        <dbReference type="ARBA" id="ARBA00011738"/>
    </source>
</evidence>
<evidence type="ECO:0000313" key="13">
    <source>
        <dbReference type="EMBL" id="SDN60468.1"/>
    </source>
</evidence>
<comment type="pathway">
    <text evidence="2 11">Porphyrin-containing compound metabolism; protoporphyrin-IX biosynthesis; 5-aminolevulinate from glycine: step 1/1.</text>
</comment>
<evidence type="ECO:0000256" key="6">
    <source>
        <dbReference type="ARBA" id="ARBA00022898"/>
    </source>
</evidence>
<protein>
    <recommendedName>
        <fullName evidence="11">5-aminolevulinate synthase</fullName>
        <ecNumber evidence="11">2.3.1.37</ecNumber>
    </recommendedName>
    <alternativeName>
        <fullName evidence="11">5-aminolevulinic acid synthase</fullName>
    </alternativeName>
    <alternativeName>
        <fullName evidence="11">Delta-ALA synthase</fullName>
    </alternativeName>
    <alternativeName>
        <fullName evidence="11">Delta-aminolevulinate synthase</fullName>
    </alternativeName>
</protein>
<dbReference type="FunFam" id="3.40.640.10:FF:000006">
    <property type="entry name" value="5-aminolevulinate synthase, mitochondrial"/>
    <property type="match status" value="1"/>
</dbReference>
<evidence type="ECO:0000256" key="5">
    <source>
        <dbReference type="ARBA" id="ARBA00022679"/>
    </source>
</evidence>
<gene>
    <name evidence="13" type="ORF">SAMN05216360_109262</name>
</gene>
<dbReference type="NCBIfam" id="TIGR01821">
    <property type="entry name" value="5aminolev_synth"/>
    <property type="match status" value="1"/>
</dbReference>
<accession>A0A1H0CRG8</accession>
<dbReference type="Pfam" id="PF00155">
    <property type="entry name" value="Aminotran_1_2"/>
    <property type="match status" value="1"/>
</dbReference>
<evidence type="ECO:0000259" key="12">
    <source>
        <dbReference type="Pfam" id="PF00155"/>
    </source>
</evidence>
<dbReference type="EC" id="2.3.1.37" evidence="11"/>
<dbReference type="InterPro" id="IPR015421">
    <property type="entry name" value="PyrdxlP-dep_Trfase_major"/>
</dbReference>
<dbReference type="STRING" id="582672.SAMN05216360_109262"/>
<dbReference type="Gene3D" id="3.40.640.10">
    <property type="entry name" value="Type I PLP-dependent aspartate aminotransferase-like (Major domain)"/>
    <property type="match status" value="1"/>
</dbReference>
<dbReference type="UniPathway" id="UPA00251">
    <property type="reaction ID" value="UER00375"/>
</dbReference>
<evidence type="ECO:0000256" key="9">
    <source>
        <dbReference type="ARBA" id="ARBA00047654"/>
    </source>
</evidence>
<evidence type="ECO:0000256" key="1">
    <source>
        <dbReference type="ARBA" id="ARBA00001933"/>
    </source>
</evidence>
<evidence type="ECO:0000256" key="7">
    <source>
        <dbReference type="ARBA" id="ARBA00023133"/>
    </source>
</evidence>
<dbReference type="Proteomes" id="UP000198704">
    <property type="component" value="Unassembled WGS sequence"/>
</dbReference>
<keyword evidence="5 11" id="KW-0808">Transferase</keyword>
<keyword evidence="7 11" id="KW-0350">Heme biosynthesis</keyword>
<feature type="domain" description="Aminotransferase class I/classII large" evidence="12">
    <location>
        <begin position="67"/>
        <end position="410"/>
    </location>
</feature>
<evidence type="ECO:0000256" key="3">
    <source>
        <dbReference type="ARBA" id="ARBA00008392"/>
    </source>
</evidence>
<evidence type="ECO:0000256" key="11">
    <source>
        <dbReference type="RuleBase" id="RU910713"/>
    </source>
</evidence>
<dbReference type="PANTHER" id="PTHR13693:SF102">
    <property type="entry name" value="2-AMINO-3-KETOBUTYRATE COENZYME A LIGASE, MITOCHONDRIAL"/>
    <property type="match status" value="1"/>
</dbReference>
<comment type="similarity">
    <text evidence="3 10">Belongs to the class-II pyridoxal-phosphate-dependent aminotransferase family.</text>
</comment>
<dbReference type="InterPro" id="IPR010961">
    <property type="entry name" value="4pyrrol_synth_NH2levulA_synth"/>
</dbReference>
<dbReference type="GO" id="GO:0003870">
    <property type="term" value="F:5-aminolevulinate synthase activity"/>
    <property type="evidence" value="ECO:0007669"/>
    <property type="project" value="UniProtKB-EC"/>
</dbReference>
<comment type="catalytic activity">
    <reaction evidence="9 11">
        <text>succinyl-CoA + glycine + H(+) = 5-aminolevulinate + CO2 + CoA</text>
        <dbReference type="Rhea" id="RHEA:12921"/>
        <dbReference type="ChEBI" id="CHEBI:15378"/>
        <dbReference type="ChEBI" id="CHEBI:16526"/>
        <dbReference type="ChEBI" id="CHEBI:57287"/>
        <dbReference type="ChEBI" id="CHEBI:57292"/>
        <dbReference type="ChEBI" id="CHEBI:57305"/>
        <dbReference type="ChEBI" id="CHEBI:356416"/>
        <dbReference type="EC" id="2.3.1.37"/>
    </reaction>
</comment>
<dbReference type="EMBL" id="FNHS01000009">
    <property type="protein sequence ID" value="SDN60468.1"/>
    <property type="molecule type" value="Genomic_DNA"/>
</dbReference>
<keyword evidence="8 11" id="KW-0012">Acyltransferase</keyword>
<dbReference type="PANTHER" id="PTHR13693">
    <property type="entry name" value="CLASS II AMINOTRANSFERASE/8-AMINO-7-OXONONANOATE SYNTHASE"/>
    <property type="match status" value="1"/>
</dbReference>
<comment type="subunit">
    <text evidence="4">Homodimer.</text>
</comment>
<evidence type="ECO:0000256" key="10">
    <source>
        <dbReference type="RuleBase" id="RU003693"/>
    </source>
</evidence>
<dbReference type="InterPro" id="IPR015422">
    <property type="entry name" value="PyrdxlP-dep_Trfase_small"/>
</dbReference>
<comment type="cofactor">
    <cofactor evidence="1 10">
        <name>pyridoxal 5'-phosphate</name>
        <dbReference type="ChEBI" id="CHEBI:597326"/>
    </cofactor>
</comment>
<evidence type="ECO:0000256" key="2">
    <source>
        <dbReference type="ARBA" id="ARBA00005029"/>
    </source>
</evidence>
<dbReference type="CDD" id="cd06454">
    <property type="entry name" value="KBL_like"/>
    <property type="match status" value="1"/>
</dbReference>
<reference evidence="14" key="1">
    <citation type="submission" date="2016-10" db="EMBL/GenBank/DDBJ databases">
        <authorList>
            <person name="Varghese N."/>
            <person name="Submissions S."/>
        </authorList>
    </citation>
    <scope>NUCLEOTIDE SEQUENCE [LARGE SCALE GENOMIC DNA]</scope>
    <source>
        <strain evidence="14">BL47</strain>
    </source>
</reference>
<dbReference type="InterPro" id="IPR001917">
    <property type="entry name" value="Aminotrans_II_pyridoxalP_BS"/>
</dbReference>
<dbReference type="InterPro" id="IPR004839">
    <property type="entry name" value="Aminotransferase_I/II_large"/>
</dbReference>
<dbReference type="OrthoDB" id="9807157at2"/>
<dbReference type="GO" id="GO:0006782">
    <property type="term" value="P:protoporphyrinogen IX biosynthetic process"/>
    <property type="evidence" value="ECO:0007669"/>
    <property type="project" value="UniProtKB-UniRule"/>
</dbReference>
<dbReference type="InterPro" id="IPR015424">
    <property type="entry name" value="PyrdxlP-dep_Trfase"/>
</dbReference>
<dbReference type="GO" id="GO:0030170">
    <property type="term" value="F:pyridoxal phosphate binding"/>
    <property type="evidence" value="ECO:0007669"/>
    <property type="project" value="UniProtKB-UniRule"/>
</dbReference>
<sequence>MTVTRMPSTTLAPTGSTRAGSGYERYFRGALDQLHGERRYRVFADIERISGRFPTAKWRQPDGKTAEITVWCSNDYLGMGQHKEVVAAMTETAARCGVGAGGTRNIAGNNSPLVDLERELADLHGKEAGLVFTSGYVSNQAGISTIAKLIPDCLILSDAFNHNSMIEGVRHSGCEKKIFRHNDLQHLEALLREAGDRPKLIVFESVYSMDGDVAPIGAICDLADRYGAMTYLDEVHAVGLYGARGAGIAERDGVMHRVDVIEGTLAKGFGCVGGYITASAAICDAVRSFAPGFIFTTALPPAVAAAARASVRYLKRSSAEREAHQRQASATKAALSAAGLPVLETETHIVPVMVGDAELCKAAADHLLERHGIYIQPINYPTVPRGTERLRITPSPFHDAAHIERLAAALTETWETLDLPRAGTVFVEAAE</sequence>
<dbReference type="InterPro" id="IPR050087">
    <property type="entry name" value="AON_synthase_class-II"/>
</dbReference>
<evidence type="ECO:0000313" key="14">
    <source>
        <dbReference type="Proteomes" id="UP000198704"/>
    </source>
</evidence>
<keyword evidence="6 10" id="KW-0663">Pyridoxal phosphate</keyword>
<dbReference type="AlphaFoldDB" id="A0A1H0CRG8"/>
<keyword evidence="14" id="KW-1185">Reference proteome</keyword>
<dbReference type="SUPFAM" id="SSF53383">
    <property type="entry name" value="PLP-dependent transferases"/>
    <property type="match status" value="1"/>
</dbReference>
<name>A0A1H0CRG8_9HYPH</name>
<dbReference type="RefSeq" id="WP_091717484.1">
    <property type="nucleotide sequence ID" value="NZ_FNHS01000009.1"/>
</dbReference>
<dbReference type="PROSITE" id="PS00599">
    <property type="entry name" value="AA_TRANSFER_CLASS_2"/>
    <property type="match status" value="1"/>
</dbReference>
<evidence type="ECO:0000256" key="8">
    <source>
        <dbReference type="ARBA" id="ARBA00023315"/>
    </source>
</evidence>
<dbReference type="Gene3D" id="3.90.1150.10">
    <property type="entry name" value="Aspartate Aminotransferase, domain 1"/>
    <property type="match status" value="1"/>
</dbReference>